<evidence type="ECO:0000256" key="1">
    <source>
        <dbReference type="ARBA" id="ARBA00004251"/>
    </source>
</evidence>
<feature type="domain" description="Ig-like" evidence="14">
    <location>
        <begin position="223"/>
        <end position="305"/>
    </location>
</feature>
<dbReference type="GO" id="GO:0005886">
    <property type="term" value="C:plasma membrane"/>
    <property type="evidence" value="ECO:0007669"/>
    <property type="project" value="UniProtKB-SubCell"/>
</dbReference>
<keyword evidence="8 12" id="KW-0472">Membrane</keyword>
<feature type="chain" id="PRO_5026155840" evidence="13">
    <location>
        <begin position="23"/>
        <end position="675"/>
    </location>
</feature>
<evidence type="ECO:0000256" key="2">
    <source>
        <dbReference type="ARBA" id="ARBA00022475"/>
    </source>
</evidence>
<keyword evidence="3 12" id="KW-0812">Transmembrane</keyword>
<reference evidence="15" key="2">
    <citation type="submission" date="2025-08" db="UniProtKB">
        <authorList>
            <consortium name="Ensembl"/>
        </authorList>
    </citation>
    <scope>IDENTIFICATION</scope>
    <source>
        <strain evidence="15">Glennie</strain>
    </source>
</reference>
<dbReference type="CDD" id="cd00096">
    <property type="entry name" value="Ig"/>
    <property type="match status" value="1"/>
</dbReference>
<dbReference type="Pfam" id="PF05790">
    <property type="entry name" value="C2-set"/>
    <property type="match status" value="1"/>
</dbReference>
<protein>
    <submittedName>
        <fullName evidence="15">Vascular cell adhesion molecule 1</fullName>
    </submittedName>
</protein>
<keyword evidence="9" id="KW-1015">Disulfide bond</keyword>
<dbReference type="Ensembl" id="ENSOANT00000050336.1">
    <property type="protein sequence ID" value="ENSOANP00000044394.1"/>
    <property type="gene ID" value="ENSOANG00000001832.3"/>
</dbReference>
<evidence type="ECO:0000256" key="3">
    <source>
        <dbReference type="ARBA" id="ARBA00022692"/>
    </source>
</evidence>
<feature type="domain" description="Ig-like" evidence="14">
    <location>
        <begin position="447"/>
        <end position="531"/>
    </location>
</feature>
<comment type="subcellular location">
    <subcellularLocation>
        <location evidence="1">Cell membrane</location>
        <topology evidence="1">Single-pass type I membrane protein</topology>
    </subcellularLocation>
</comment>
<evidence type="ECO:0000313" key="16">
    <source>
        <dbReference type="Proteomes" id="UP000002279"/>
    </source>
</evidence>
<evidence type="ECO:0000256" key="13">
    <source>
        <dbReference type="SAM" id="SignalP"/>
    </source>
</evidence>
<evidence type="ECO:0000313" key="15">
    <source>
        <dbReference type="Ensembl" id="ENSOANP00000044394.1"/>
    </source>
</evidence>
<dbReference type="SMART" id="SM00408">
    <property type="entry name" value="IGc2"/>
    <property type="match status" value="5"/>
</dbReference>
<dbReference type="InterPro" id="IPR003598">
    <property type="entry name" value="Ig_sub2"/>
</dbReference>
<dbReference type="PANTHER" id="PTHR13771:SF14">
    <property type="entry name" value="VASCULAR CELL ADHESION PROTEIN 1"/>
    <property type="match status" value="1"/>
</dbReference>
<evidence type="ECO:0000256" key="5">
    <source>
        <dbReference type="ARBA" id="ARBA00022737"/>
    </source>
</evidence>
<dbReference type="Gene3D" id="2.60.40.10">
    <property type="entry name" value="Immunoglobulins"/>
    <property type="match status" value="6"/>
</dbReference>
<evidence type="ECO:0000256" key="4">
    <source>
        <dbReference type="ARBA" id="ARBA00022729"/>
    </source>
</evidence>
<evidence type="ECO:0000256" key="10">
    <source>
        <dbReference type="ARBA" id="ARBA00023180"/>
    </source>
</evidence>
<dbReference type="InterPro" id="IPR007110">
    <property type="entry name" value="Ig-like_dom"/>
</dbReference>
<keyword evidence="4 13" id="KW-0732">Signal</keyword>
<evidence type="ECO:0000256" key="9">
    <source>
        <dbReference type="ARBA" id="ARBA00023157"/>
    </source>
</evidence>
<dbReference type="SMART" id="SM00409">
    <property type="entry name" value="IG"/>
    <property type="match status" value="5"/>
</dbReference>
<feature type="domain" description="Ig-like" evidence="14">
    <location>
        <begin position="536"/>
        <end position="620"/>
    </location>
</feature>
<dbReference type="Bgee" id="ENSOANG00000001832">
    <property type="expression patterns" value="Expressed in ovary and 7 other cell types or tissues"/>
</dbReference>
<dbReference type="OMA" id="TYVCEGV"/>
<gene>
    <name evidence="15" type="primary">VCAM1</name>
</gene>
<dbReference type="InterPro" id="IPR013098">
    <property type="entry name" value="Ig_I-set"/>
</dbReference>
<evidence type="ECO:0000256" key="11">
    <source>
        <dbReference type="ARBA" id="ARBA00023319"/>
    </source>
</evidence>
<organism evidence="15 16">
    <name type="scientific">Ornithorhynchus anatinus</name>
    <name type="common">Duckbill platypus</name>
    <dbReference type="NCBI Taxonomy" id="9258"/>
    <lineage>
        <taxon>Eukaryota</taxon>
        <taxon>Metazoa</taxon>
        <taxon>Chordata</taxon>
        <taxon>Craniata</taxon>
        <taxon>Vertebrata</taxon>
        <taxon>Euteleostomi</taxon>
        <taxon>Mammalia</taxon>
        <taxon>Monotremata</taxon>
        <taxon>Ornithorhynchidae</taxon>
        <taxon>Ornithorhynchus</taxon>
    </lineage>
</organism>
<keyword evidence="6" id="KW-0130">Cell adhesion</keyword>
<dbReference type="PANTHER" id="PTHR13771">
    <property type="entry name" value="INTERCELLULAR ADHESION MOLECULE"/>
    <property type="match status" value="1"/>
</dbReference>
<keyword evidence="11" id="KW-0393">Immunoglobulin domain</keyword>
<dbReference type="SUPFAM" id="SSF48726">
    <property type="entry name" value="Immunoglobulin"/>
    <property type="match status" value="7"/>
</dbReference>
<dbReference type="GO" id="GO:0098609">
    <property type="term" value="P:cell-cell adhesion"/>
    <property type="evidence" value="ECO:0007669"/>
    <property type="project" value="InterPro"/>
</dbReference>
<keyword evidence="16" id="KW-1185">Reference proteome</keyword>
<keyword evidence="10" id="KW-0325">Glycoprotein</keyword>
<dbReference type="InterPro" id="IPR003987">
    <property type="entry name" value="ICAM_VCAM_N"/>
</dbReference>
<feature type="transmembrane region" description="Helical" evidence="12">
    <location>
        <begin position="636"/>
        <end position="656"/>
    </location>
</feature>
<proteinExistence type="predicted"/>
<keyword evidence="2" id="KW-1003">Cell membrane</keyword>
<dbReference type="GeneTree" id="ENSGT00940000156511"/>
<dbReference type="InParanoid" id="A0A6I8NT06"/>
<dbReference type="AlphaFoldDB" id="A0A6I8NT06"/>
<evidence type="ECO:0000256" key="8">
    <source>
        <dbReference type="ARBA" id="ARBA00023136"/>
    </source>
</evidence>
<dbReference type="FunCoup" id="A0A6I8NT06">
    <property type="interactions" value="449"/>
</dbReference>
<dbReference type="InterPro" id="IPR003989">
    <property type="entry name" value="VCAM-1"/>
</dbReference>
<dbReference type="InterPro" id="IPR036179">
    <property type="entry name" value="Ig-like_dom_sf"/>
</dbReference>
<keyword evidence="5" id="KW-0677">Repeat</keyword>
<sequence>MAGKCVGLVLATEAILLALVTSETFKVEITPGPKIAAQIGNVTVLTCIATGCAAPTFSWRTQIDSPLGGDLEQGVNKSILTMNPVDFKNEHSYLCTASCDTKKMERAIQVELYSFPHDPVITMSDFLEVGKPATITCQVSQVYPSERLKIELLKDGHIIREKEFFMDEEKKSLETKSLEVTITPTTLDIGKSITCQAELPIVDMEFFPKLRKTTQKLPINTAPKNTVVSVTPSTVIQEGNYVMMTCSSEGLPAPEISWSKKQKDGNLEILSHNATLILNAAMTADSGLYVCEGTNRVGKDKKEVELIVQAAPKNTVVSVTPSTVVQEGNYVMMTCSSEGLPAPEISWSKKQKDGNLEILSHNATLILNAAMTADSGLYVCEGTNRVGKDKKEVELTVQVAPRNTVISGAPTTTVQEVTENSGIYVCEGSNKAGKERKEVELIIQVPPKDTVLVAFPSNSVKEGDTVTISCTSVGVSPSQIVLRKKANPGQRVLASRNGHYTIRDARLEDAGIYECESKTEVGQQLRSLKLDVKVPPRNTTILIHPSRNVNEGENVTITCKTFSHPPAVIVLKKVDLANEVSICSKNGTFTLYHVTPNDTGVYLISVSNEVGNDSGQIEISVKRRENHIDYFSPELVALYCVASLIIPSVGMIIFLVRKANVKGSYSLVDALKSKV</sequence>
<dbReference type="FunFam" id="2.60.40.10:FF:000817">
    <property type="entry name" value="Vascular cell adhesion molecule 1"/>
    <property type="match status" value="1"/>
</dbReference>
<reference evidence="15" key="3">
    <citation type="submission" date="2025-09" db="UniProtKB">
        <authorList>
            <consortium name="Ensembl"/>
        </authorList>
    </citation>
    <scope>IDENTIFICATION</scope>
    <source>
        <strain evidence="15">Glennie</strain>
    </source>
</reference>
<dbReference type="InterPro" id="IPR008424">
    <property type="entry name" value="Ig_C2-set"/>
</dbReference>
<keyword evidence="7 12" id="KW-1133">Transmembrane helix</keyword>
<evidence type="ECO:0000256" key="6">
    <source>
        <dbReference type="ARBA" id="ARBA00022889"/>
    </source>
</evidence>
<feature type="domain" description="Ig-like" evidence="14">
    <location>
        <begin position="312"/>
        <end position="396"/>
    </location>
</feature>
<feature type="domain" description="Ig-like" evidence="14">
    <location>
        <begin position="25"/>
        <end position="111"/>
    </location>
</feature>
<evidence type="ECO:0000256" key="12">
    <source>
        <dbReference type="SAM" id="Phobius"/>
    </source>
</evidence>
<dbReference type="InterPro" id="IPR047012">
    <property type="entry name" value="ICAM_VCAM"/>
</dbReference>
<name>A0A6I8NT06_ORNAN</name>
<dbReference type="InterPro" id="IPR013783">
    <property type="entry name" value="Ig-like_fold"/>
</dbReference>
<evidence type="ECO:0000256" key="7">
    <source>
        <dbReference type="ARBA" id="ARBA00022989"/>
    </source>
</evidence>
<dbReference type="PRINTS" id="PR01474">
    <property type="entry name" value="VCAM1"/>
</dbReference>
<dbReference type="Proteomes" id="UP000002279">
    <property type="component" value="Chromosome 4"/>
</dbReference>
<dbReference type="PRINTS" id="PR01472">
    <property type="entry name" value="ICAMVCAM1"/>
</dbReference>
<dbReference type="Pfam" id="PF07679">
    <property type="entry name" value="I-set"/>
    <property type="match status" value="3"/>
</dbReference>
<evidence type="ECO:0000259" key="14">
    <source>
        <dbReference type="PROSITE" id="PS50835"/>
    </source>
</evidence>
<feature type="signal peptide" evidence="13">
    <location>
        <begin position="1"/>
        <end position="22"/>
    </location>
</feature>
<dbReference type="FunFam" id="2.60.40.10:FF:000625">
    <property type="entry name" value="Vascular cell adhesion molecule 1"/>
    <property type="match status" value="1"/>
</dbReference>
<accession>A0A6I8NT06</accession>
<dbReference type="InterPro" id="IPR003599">
    <property type="entry name" value="Ig_sub"/>
</dbReference>
<dbReference type="GO" id="GO:0005178">
    <property type="term" value="F:integrin binding"/>
    <property type="evidence" value="ECO:0007669"/>
    <property type="project" value="InterPro"/>
</dbReference>
<dbReference type="Pfam" id="PF13927">
    <property type="entry name" value="Ig_3"/>
    <property type="match status" value="2"/>
</dbReference>
<dbReference type="PROSITE" id="PS50835">
    <property type="entry name" value="IG_LIKE"/>
    <property type="match status" value="5"/>
</dbReference>
<reference evidence="15 16" key="1">
    <citation type="journal article" date="2008" name="Nature">
        <title>Genome analysis of the platypus reveals unique signatures of evolution.</title>
        <authorList>
            <person name="Warren W.C."/>
            <person name="Hillier L.W."/>
            <person name="Marshall Graves J.A."/>
            <person name="Birney E."/>
            <person name="Ponting C.P."/>
            <person name="Grutzner F."/>
            <person name="Belov K."/>
            <person name="Miller W."/>
            <person name="Clarke L."/>
            <person name="Chinwalla A.T."/>
            <person name="Yang S.P."/>
            <person name="Heger A."/>
            <person name="Locke D.P."/>
            <person name="Miethke P."/>
            <person name="Waters P.D."/>
            <person name="Veyrunes F."/>
            <person name="Fulton L."/>
            <person name="Fulton B."/>
            <person name="Graves T."/>
            <person name="Wallis J."/>
            <person name="Puente X.S."/>
            <person name="Lopez-Otin C."/>
            <person name="Ordonez G.R."/>
            <person name="Eichler E.E."/>
            <person name="Chen L."/>
            <person name="Cheng Z."/>
            <person name="Deakin J.E."/>
            <person name="Alsop A."/>
            <person name="Thompson K."/>
            <person name="Kirby P."/>
            <person name="Papenfuss A.T."/>
            <person name="Wakefield M.J."/>
            <person name="Olender T."/>
            <person name="Lancet D."/>
            <person name="Huttley G.A."/>
            <person name="Smit A.F."/>
            <person name="Pask A."/>
            <person name="Temple-Smith P."/>
            <person name="Batzer M.A."/>
            <person name="Walker J.A."/>
            <person name="Konkel M.K."/>
            <person name="Harris R.S."/>
            <person name="Whittington C.M."/>
            <person name="Wong E.S."/>
            <person name="Gemmell N.J."/>
            <person name="Buschiazzo E."/>
            <person name="Vargas Jentzsch I.M."/>
            <person name="Merkel A."/>
            <person name="Schmitz J."/>
            <person name="Zemann A."/>
            <person name="Churakov G."/>
            <person name="Kriegs J.O."/>
            <person name="Brosius J."/>
            <person name="Murchison E.P."/>
            <person name="Sachidanandam R."/>
            <person name="Smith C."/>
            <person name="Hannon G.J."/>
            <person name="Tsend-Ayush E."/>
            <person name="McMillan D."/>
            <person name="Attenborough R."/>
            <person name="Rens W."/>
            <person name="Ferguson-Smith M."/>
            <person name="Lefevre C.M."/>
            <person name="Sharp J.A."/>
            <person name="Nicholas K.R."/>
            <person name="Ray D.A."/>
            <person name="Kube M."/>
            <person name="Reinhardt R."/>
            <person name="Pringle T.H."/>
            <person name="Taylor J."/>
            <person name="Jones R.C."/>
            <person name="Nixon B."/>
            <person name="Dacheux J.L."/>
            <person name="Niwa H."/>
            <person name="Sekita Y."/>
            <person name="Huang X."/>
            <person name="Stark A."/>
            <person name="Kheradpour P."/>
            <person name="Kellis M."/>
            <person name="Flicek P."/>
            <person name="Chen Y."/>
            <person name="Webber C."/>
            <person name="Hardison R."/>
            <person name="Nelson J."/>
            <person name="Hallsworth-Pepin K."/>
            <person name="Delehaunty K."/>
            <person name="Markovic C."/>
            <person name="Minx P."/>
            <person name="Feng Y."/>
            <person name="Kremitzki C."/>
            <person name="Mitreva M."/>
            <person name="Glasscock J."/>
            <person name="Wylie T."/>
            <person name="Wohldmann P."/>
            <person name="Thiru P."/>
            <person name="Nhan M.N."/>
            <person name="Pohl C.S."/>
            <person name="Smith S.M."/>
            <person name="Hou S."/>
            <person name="Nefedov M."/>
            <person name="de Jong P.J."/>
            <person name="Renfree M.B."/>
            <person name="Mardis E.R."/>
            <person name="Wilson R.K."/>
        </authorList>
    </citation>
    <scope>NUCLEOTIDE SEQUENCE [LARGE SCALE GENOMIC DNA]</scope>
    <source>
        <strain evidence="15 16">Glennie</strain>
    </source>
</reference>